<dbReference type="Pfam" id="PF20811">
    <property type="entry name" value="PARG_cat_N"/>
    <property type="match status" value="1"/>
</dbReference>
<comment type="similarity">
    <text evidence="1">Belongs to the poly(ADP-ribose) glycohydrolase family.</text>
</comment>
<sequence>MLPTSDDVRYLLPCSASFRCLDRFSILNDLGELEDANGQVPFWDVLTTLLGSPVETPTQLAELLDTIAVTLRGSSGQAGDYQFLKSFVRDFQPAFFDTYWPLIVQLALELPHHFPRGSLQVLGAESSPSTLKLRRRQVVCLIVHQFLCTLSAPVWREEFFDFSIWYGPDQRHEQACRIYLTCFFTYLGAFLPTSKKWDDDWYITYTLVNAESDYTALGLSPVVLNTIEIVVTESYQTCPVQLGLPSGAAVVSANRYIGFGQSATQEEVHVGSSPEACPAVLVAPPLGRNQVVVVRGAEAMFNITGRRRGIEAIAQDVGVSVDWRQRTMLFMDALELNTADDENGLPDLIPQNLTRELNKATIAFSSGAYEVVHSPLWGCGAFGGDPFVKVALLWCAASIANTPLKIICDSGLQEIASSLKILVGGVERRLETVQDLLELLLSIPRKTMKLATLDWMVGRLALLTRDS</sequence>
<evidence type="ECO:0000259" key="5">
    <source>
        <dbReference type="Pfam" id="PF20811"/>
    </source>
</evidence>
<dbReference type="GO" id="GO:0004649">
    <property type="term" value="F:poly(ADP-ribose) glycohydrolase activity"/>
    <property type="evidence" value="ECO:0007669"/>
    <property type="project" value="UniProtKB-EC"/>
</dbReference>
<evidence type="ECO:0000256" key="3">
    <source>
        <dbReference type="ARBA" id="ARBA00022801"/>
    </source>
</evidence>
<dbReference type="GO" id="GO:1990966">
    <property type="term" value="P:ATP generation from poly-ADP-D-ribose"/>
    <property type="evidence" value="ECO:0007669"/>
    <property type="project" value="TreeGrafter"/>
</dbReference>
<keyword evidence="7" id="KW-1185">Reference proteome</keyword>
<feature type="domain" description="PARG helical" evidence="5">
    <location>
        <begin position="92"/>
        <end position="190"/>
    </location>
</feature>
<dbReference type="InParanoid" id="A0A7C8MNQ4"/>
<organism evidence="6 7">
    <name type="scientific">Xylaria multiplex</name>
    <dbReference type="NCBI Taxonomy" id="323545"/>
    <lineage>
        <taxon>Eukaryota</taxon>
        <taxon>Fungi</taxon>
        <taxon>Dikarya</taxon>
        <taxon>Ascomycota</taxon>
        <taxon>Pezizomycotina</taxon>
        <taxon>Sordariomycetes</taxon>
        <taxon>Xylariomycetidae</taxon>
        <taxon>Xylariales</taxon>
        <taxon>Xylariaceae</taxon>
        <taxon>Xylaria</taxon>
    </lineage>
</organism>
<dbReference type="GO" id="GO:0006282">
    <property type="term" value="P:regulation of DNA repair"/>
    <property type="evidence" value="ECO:0007669"/>
    <property type="project" value="InterPro"/>
</dbReference>
<dbReference type="Pfam" id="PF05028">
    <property type="entry name" value="PARG_cat_C"/>
    <property type="match status" value="1"/>
</dbReference>
<dbReference type="PANTHER" id="PTHR12837">
    <property type="entry name" value="POLY ADP-RIBOSE GLYCOHYDROLASE"/>
    <property type="match status" value="1"/>
</dbReference>
<dbReference type="GO" id="GO:0005634">
    <property type="term" value="C:nucleus"/>
    <property type="evidence" value="ECO:0007669"/>
    <property type="project" value="TreeGrafter"/>
</dbReference>
<dbReference type="GO" id="GO:0005737">
    <property type="term" value="C:cytoplasm"/>
    <property type="evidence" value="ECO:0007669"/>
    <property type="project" value="TreeGrafter"/>
</dbReference>
<proteinExistence type="inferred from homology"/>
<protein>
    <recommendedName>
        <fullName evidence="2">poly(ADP-ribose) glycohydrolase</fullName>
        <ecNumber evidence="2">3.2.1.143</ecNumber>
    </recommendedName>
</protein>
<reference evidence="6 7" key="1">
    <citation type="submission" date="2019-12" db="EMBL/GenBank/DDBJ databases">
        <title>Draft genome sequence of the ascomycete Xylaria multiplex DSM 110363.</title>
        <authorList>
            <person name="Buettner E."/>
            <person name="Kellner H."/>
        </authorList>
    </citation>
    <scope>NUCLEOTIDE SEQUENCE [LARGE SCALE GENOMIC DNA]</scope>
    <source>
        <strain evidence="6 7">DSM 110363</strain>
    </source>
</reference>
<keyword evidence="3" id="KW-0378">Hydrolase</keyword>
<dbReference type="GO" id="GO:0009225">
    <property type="term" value="P:nucleotide-sugar metabolic process"/>
    <property type="evidence" value="ECO:0007669"/>
    <property type="project" value="TreeGrafter"/>
</dbReference>
<dbReference type="PANTHER" id="PTHR12837:SF0">
    <property type="entry name" value="POLY(ADP-RIBOSE) GLYCOHYDROLASE"/>
    <property type="match status" value="1"/>
</dbReference>
<accession>A0A7C8MNQ4</accession>
<dbReference type="EMBL" id="WUBL01000149">
    <property type="protein sequence ID" value="KAF2964487.1"/>
    <property type="molecule type" value="Genomic_DNA"/>
</dbReference>
<comment type="caution">
    <text evidence="6">The sequence shown here is derived from an EMBL/GenBank/DDBJ whole genome shotgun (WGS) entry which is preliminary data.</text>
</comment>
<dbReference type="InterPro" id="IPR046372">
    <property type="entry name" value="PARG_cat_C"/>
</dbReference>
<dbReference type="AlphaFoldDB" id="A0A7C8MNQ4"/>
<dbReference type="InterPro" id="IPR007724">
    <property type="entry name" value="Poly_GlycHdrlase"/>
</dbReference>
<evidence type="ECO:0000313" key="6">
    <source>
        <dbReference type="EMBL" id="KAF2964487.1"/>
    </source>
</evidence>
<evidence type="ECO:0000256" key="2">
    <source>
        <dbReference type="ARBA" id="ARBA00012255"/>
    </source>
</evidence>
<evidence type="ECO:0000256" key="1">
    <source>
        <dbReference type="ARBA" id="ARBA00009545"/>
    </source>
</evidence>
<evidence type="ECO:0000313" key="7">
    <source>
        <dbReference type="Proteomes" id="UP000481858"/>
    </source>
</evidence>
<name>A0A7C8MNQ4_9PEZI</name>
<dbReference type="OrthoDB" id="1937899at2759"/>
<dbReference type="Proteomes" id="UP000481858">
    <property type="component" value="Unassembled WGS sequence"/>
</dbReference>
<evidence type="ECO:0000259" key="4">
    <source>
        <dbReference type="Pfam" id="PF05028"/>
    </source>
</evidence>
<dbReference type="EC" id="3.2.1.143" evidence="2"/>
<feature type="domain" description="PARG catalytic Macro" evidence="4">
    <location>
        <begin position="249"/>
        <end position="408"/>
    </location>
</feature>
<dbReference type="GO" id="GO:0005975">
    <property type="term" value="P:carbohydrate metabolic process"/>
    <property type="evidence" value="ECO:0007669"/>
    <property type="project" value="InterPro"/>
</dbReference>
<gene>
    <name evidence="6" type="ORF">GQX73_g9087</name>
</gene>
<dbReference type="InterPro" id="IPR048362">
    <property type="entry name" value="PARG_helical"/>
</dbReference>